<feature type="region of interest" description="Disordered" evidence="1">
    <location>
        <begin position="20"/>
        <end position="63"/>
    </location>
</feature>
<proteinExistence type="predicted"/>
<keyword evidence="2" id="KW-1133">Transmembrane helix</keyword>
<dbReference type="InParanoid" id="A0A0D2WPS5"/>
<protein>
    <submittedName>
        <fullName evidence="3">Uncharacterized protein</fullName>
    </submittedName>
</protein>
<feature type="compositionally biased region" description="Pro residues" evidence="1">
    <location>
        <begin position="380"/>
        <end position="391"/>
    </location>
</feature>
<dbReference type="Pfam" id="PF17010">
    <property type="entry name" value="DUF5092"/>
    <property type="match status" value="1"/>
</dbReference>
<gene>
    <name evidence="3" type="ORF">CAOG_004272</name>
</gene>
<feature type="transmembrane region" description="Helical" evidence="2">
    <location>
        <begin position="825"/>
        <end position="848"/>
    </location>
</feature>
<name>A0A0D2WPS5_CAPO3</name>
<evidence type="ECO:0000256" key="2">
    <source>
        <dbReference type="SAM" id="Phobius"/>
    </source>
</evidence>
<evidence type="ECO:0000313" key="4">
    <source>
        <dbReference type="Proteomes" id="UP000008743"/>
    </source>
</evidence>
<accession>A0A0D2WPS5</accession>
<feature type="region of interest" description="Disordered" evidence="1">
    <location>
        <begin position="165"/>
        <end position="223"/>
    </location>
</feature>
<keyword evidence="4" id="KW-1185">Reference proteome</keyword>
<feature type="compositionally biased region" description="Low complexity" evidence="1">
    <location>
        <begin position="165"/>
        <end position="176"/>
    </location>
</feature>
<feature type="compositionally biased region" description="Low complexity" evidence="1">
    <location>
        <begin position="50"/>
        <end position="63"/>
    </location>
</feature>
<feature type="region of interest" description="Disordered" evidence="1">
    <location>
        <begin position="889"/>
        <end position="945"/>
    </location>
</feature>
<feature type="compositionally biased region" description="Low complexity" evidence="1">
    <location>
        <begin position="675"/>
        <end position="688"/>
    </location>
</feature>
<feature type="compositionally biased region" description="Low complexity" evidence="1">
    <location>
        <begin position="566"/>
        <end position="579"/>
    </location>
</feature>
<feature type="compositionally biased region" description="Low complexity" evidence="1">
    <location>
        <begin position="928"/>
        <end position="943"/>
    </location>
</feature>
<sequence>MLAGTTILLLKPGVEEHVALLSPPGSEIPNADDNPPNIAASSAEDDGIDNPSNPNNNSNNSSNAAALREASLHVSVAMGQNEASGSDSRWYANERPSSTTVLRTARADQSDTEEATEHDATSMAASVDDRRHTAWWRLKRAFKRTISHHGDISELTQTNVAPYANQQNESESSHSNTVNESSNGRDEPAWRLHSGGATEEEGRVSSAGEPDPSAHLPQTSVAEPSDLVTIRIGQSNASNTAATARDSERHTHARNIVDYVSADEDEPFTLETFAELMESHLAAGKAFIIARVRTGENADGSAIWTHYSALHLCKIMFANERGEIVRVSCRNPLTNLPITHPVEFYKVKPKSMTRRHRLPPGLPAKPQSLRGHVTAASDTLPPPSPPPPPPLVSEMVETGQPAMATASPEDLPQSKPTPSAVPAPVPAILLPTTDSVEQQSIVRDQTATEPHPISAAARPLRPIPMNLERVRAQAQLETLRSCSQASESSATAPTSLFSPLSAVLSRLRLHSTNNGLQSSTSTSQATLPRPPPWSSASTEAAAGVPPQHDSEASEPKNKPRSRNILSRTASTNARTRATNMSVPDLPMVTQSASQLLRQEGTQLYLIHHSTSPLSPSTRVAAVLEVSHSTGSPGAPATVSLSASRSNSRRLETPADSGNATRVPSPRSASPAKFVTTATTATSAGAPNAPRSTAFDDEPHGVDRASSSPEYTGIRARLIGTDVDLLDSPRLRRTLNRTALCNEDLLSSLYAVNGREIVIPMMADTADGSSGLVPRYRLHIVTPGTTSAGVGRSRSATLWQLCQLLVIYAILCLLVIEFAVPPGSKYIAIAIAVSLPVVVQATIMVVSCIRTRHQRRVYHRQLAAERERRLAATLSETPIVETDTAPLTIPPALLPRSHATVPSTTQPDAPRSDNEAETDDDDEDLSIARNNTNRTNTQTSGNGNVPVVQGTEVFVTIPAV</sequence>
<evidence type="ECO:0000256" key="1">
    <source>
        <dbReference type="SAM" id="MobiDB-lite"/>
    </source>
</evidence>
<feature type="region of interest" description="Disordered" evidence="1">
    <location>
        <begin position="444"/>
        <end position="464"/>
    </location>
</feature>
<keyword evidence="2" id="KW-0472">Membrane</keyword>
<dbReference type="OrthoDB" id="2189509at2759"/>
<dbReference type="AlphaFoldDB" id="A0A0D2WPS5"/>
<feature type="compositionally biased region" description="Acidic residues" evidence="1">
    <location>
        <begin position="914"/>
        <end position="924"/>
    </location>
</feature>
<dbReference type="InterPro" id="IPR031537">
    <property type="entry name" value="DUF5092"/>
</dbReference>
<dbReference type="eggNOG" id="ENOG502RZ7I">
    <property type="taxonomic scope" value="Eukaryota"/>
</dbReference>
<feature type="compositionally biased region" description="Basic and acidic residues" evidence="1">
    <location>
        <begin position="548"/>
        <end position="557"/>
    </location>
</feature>
<feature type="region of interest" description="Disordered" evidence="1">
    <location>
        <begin position="626"/>
        <end position="707"/>
    </location>
</feature>
<dbReference type="STRING" id="595528.A0A0D2WPS5"/>
<feature type="region of interest" description="Disordered" evidence="1">
    <location>
        <begin position="351"/>
        <end position="425"/>
    </location>
</feature>
<dbReference type="EMBL" id="KE346365">
    <property type="protein sequence ID" value="KJE93485.1"/>
    <property type="molecule type" value="Genomic_DNA"/>
</dbReference>
<dbReference type="RefSeq" id="XP_004348097.2">
    <property type="nucleotide sequence ID" value="XM_004348047.2"/>
</dbReference>
<keyword evidence="2" id="KW-0812">Transmembrane</keyword>
<feature type="region of interest" description="Disordered" evidence="1">
    <location>
        <begin position="79"/>
        <end position="129"/>
    </location>
</feature>
<evidence type="ECO:0000313" key="3">
    <source>
        <dbReference type="EMBL" id="KJE93485.1"/>
    </source>
</evidence>
<organism evidence="3 4">
    <name type="scientific">Capsaspora owczarzaki (strain ATCC 30864)</name>
    <dbReference type="NCBI Taxonomy" id="595528"/>
    <lineage>
        <taxon>Eukaryota</taxon>
        <taxon>Filasterea</taxon>
        <taxon>Capsaspora</taxon>
    </lineage>
</organism>
<dbReference type="Proteomes" id="UP000008743">
    <property type="component" value="Unassembled WGS sequence"/>
</dbReference>
<feature type="region of interest" description="Disordered" evidence="1">
    <location>
        <begin position="513"/>
        <end position="586"/>
    </location>
</feature>
<feature type="compositionally biased region" description="Basic and acidic residues" evidence="1">
    <location>
        <begin position="105"/>
        <end position="120"/>
    </location>
</feature>
<reference evidence="4" key="1">
    <citation type="submission" date="2011-02" db="EMBL/GenBank/DDBJ databases">
        <title>The Genome Sequence of Capsaspora owczarzaki ATCC 30864.</title>
        <authorList>
            <person name="Russ C."/>
            <person name="Cuomo C."/>
            <person name="Burger G."/>
            <person name="Gray M.W."/>
            <person name="Holland P.W.H."/>
            <person name="King N."/>
            <person name="Lang F.B.F."/>
            <person name="Roger A.J."/>
            <person name="Ruiz-Trillo I."/>
            <person name="Young S.K."/>
            <person name="Zeng Q."/>
            <person name="Gargeya S."/>
            <person name="Alvarado L."/>
            <person name="Berlin A."/>
            <person name="Chapman S.B."/>
            <person name="Chen Z."/>
            <person name="Freedman E."/>
            <person name="Gellesch M."/>
            <person name="Goldberg J."/>
            <person name="Griggs A."/>
            <person name="Gujja S."/>
            <person name="Heilman E."/>
            <person name="Heiman D."/>
            <person name="Howarth C."/>
            <person name="Mehta T."/>
            <person name="Neiman D."/>
            <person name="Pearson M."/>
            <person name="Roberts A."/>
            <person name="Saif S."/>
            <person name="Shea T."/>
            <person name="Shenoy N."/>
            <person name="Sisk P."/>
            <person name="Stolte C."/>
            <person name="Sykes S."/>
            <person name="White J."/>
            <person name="Yandava C."/>
            <person name="Haas B."/>
            <person name="Nusbaum C."/>
            <person name="Birren B."/>
        </authorList>
    </citation>
    <scope>NUCLEOTIDE SEQUENCE</scope>
    <source>
        <strain evidence="4">ATCC 30864</strain>
    </source>
</reference>